<name>A0A9X8WLA5_9BACI</name>
<organism evidence="9 10">
    <name type="scientific">Peribacillus simplex</name>
    <dbReference type="NCBI Taxonomy" id="1478"/>
    <lineage>
        <taxon>Bacteria</taxon>
        <taxon>Bacillati</taxon>
        <taxon>Bacillota</taxon>
        <taxon>Bacilli</taxon>
        <taxon>Bacillales</taxon>
        <taxon>Bacillaceae</taxon>
        <taxon>Peribacillus</taxon>
    </lineage>
</organism>
<comment type="similarity">
    <text evidence="2">In the C-terminal section; belongs to the class-I pyridoxal-phosphate-dependent aminotransferase family.</text>
</comment>
<dbReference type="PANTHER" id="PTHR46577">
    <property type="entry name" value="HTH-TYPE TRANSCRIPTIONAL REGULATORY PROTEIN GABR"/>
    <property type="match status" value="1"/>
</dbReference>
<keyword evidence="7" id="KW-0804">Transcription</keyword>
<keyword evidence="6" id="KW-0238">DNA-binding</keyword>
<keyword evidence="5" id="KW-0805">Transcription regulation</keyword>
<evidence type="ECO:0000256" key="1">
    <source>
        <dbReference type="ARBA" id="ARBA00001933"/>
    </source>
</evidence>
<dbReference type="Gene3D" id="3.40.640.10">
    <property type="entry name" value="Type I PLP-dependent aspartate aminotransferase-like (Major domain)"/>
    <property type="match status" value="1"/>
</dbReference>
<comment type="cofactor">
    <cofactor evidence="1">
        <name>pyridoxal 5'-phosphate</name>
        <dbReference type="ChEBI" id="CHEBI:597326"/>
    </cofactor>
</comment>
<dbReference type="SMART" id="SM00345">
    <property type="entry name" value="HTH_GNTR"/>
    <property type="match status" value="1"/>
</dbReference>
<dbReference type="GO" id="GO:0003700">
    <property type="term" value="F:DNA-binding transcription factor activity"/>
    <property type="evidence" value="ECO:0007669"/>
    <property type="project" value="InterPro"/>
</dbReference>
<dbReference type="RefSeq" id="WP_076368889.1">
    <property type="nucleotide sequence ID" value="NZ_FTMX01000004.1"/>
</dbReference>
<dbReference type="InterPro" id="IPR004839">
    <property type="entry name" value="Aminotransferase_I/II_large"/>
</dbReference>
<dbReference type="GO" id="GO:0030170">
    <property type="term" value="F:pyridoxal phosphate binding"/>
    <property type="evidence" value="ECO:0007669"/>
    <property type="project" value="InterPro"/>
</dbReference>
<dbReference type="AlphaFoldDB" id="A0A9X8WLA5"/>
<dbReference type="InterPro" id="IPR051446">
    <property type="entry name" value="HTH_trans_reg/aminotransferase"/>
</dbReference>
<dbReference type="InterPro" id="IPR000524">
    <property type="entry name" value="Tscrpt_reg_HTH_GntR"/>
</dbReference>
<reference evidence="9 10" key="1">
    <citation type="submission" date="2017-01" db="EMBL/GenBank/DDBJ databases">
        <authorList>
            <person name="Varghese N."/>
            <person name="Submissions S."/>
        </authorList>
    </citation>
    <scope>NUCLEOTIDE SEQUENCE [LARGE SCALE GENOMIC DNA]</scope>
    <source>
        <strain evidence="9 10">RUG2-6</strain>
    </source>
</reference>
<dbReference type="InterPro" id="IPR015424">
    <property type="entry name" value="PyrdxlP-dep_Trfase"/>
</dbReference>
<evidence type="ECO:0000256" key="5">
    <source>
        <dbReference type="ARBA" id="ARBA00023015"/>
    </source>
</evidence>
<dbReference type="SUPFAM" id="SSF53383">
    <property type="entry name" value="PLP-dependent transferases"/>
    <property type="match status" value="1"/>
</dbReference>
<evidence type="ECO:0000256" key="2">
    <source>
        <dbReference type="ARBA" id="ARBA00005384"/>
    </source>
</evidence>
<dbReference type="Pfam" id="PF00392">
    <property type="entry name" value="GntR"/>
    <property type="match status" value="1"/>
</dbReference>
<dbReference type="InterPro" id="IPR015421">
    <property type="entry name" value="PyrdxlP-dep_Trfase_major"/>
</dbReference>
<evidence type="ECO:0000259" key="8">
    <source>
        <dbReference type="PROSITE" id="PS50949"/>
    </source>
</evidence>
<evidence type="ECO:0000256" key="6">
    <source>
        <dbReference type="ARBA" id="ARBA00023125"/>
    </source>
</evidence>
<protein>
    <submittedName>
        <fullName evidence="9">Transcriptional regulator, GntR family</fullName>
    </submittedName>
</protein>
<evidence type="ECO:0000313" key="9">
    <source>
        <dbReference type="EMBL" id="SIR58865.1"/>
    </source>
</evidence>
<evidence type="ECO:0000256" key="3">
    <source>
        <dbReference type="ARBA" id="ARBA00022576"/>
    </source>
</evidence>
<dbReference type="PANTHER" id="PTHR46577:SF1">
    <property type="entry name" value="HTH-TYPE TRANSCRIPTIONAL REGULATORY PROTEIN GABR"/>
    <property type="match status" value="1"/>
</dbReference>
<accession>A0A9X8WLA5</accession>
<dbReference type="GO" id="GO:0003677">
    <property type="term" value="F:DNA binding"/>
    <property type="evidence" value="ECO:0007669"/>
    <property type="project" value="UniProtKB-KW"/>
</dbReference>
<dbReference type="Gene3D" id="3.90.1150.10">
    <property type="entry name" value="Aspartate Aminotransferase, domain 1"/>
    <property type="match status" value="1"/>
</dbReference>
<dbReference type="CDD" id="cd07377">
    <property type="entry name" value="WHTH_GntR"/>
    <property type="match status" value="1"/>
</dbReference>
<evidence type="ECO:0000256" key="4">
    <source>
        <dbReference type="ARBA" id="ARBA00022898"/>
    </source>
</evidence>
<evidence type="ECO:0000256" key="7">
    <source>
        <dbReference type="ARBA" id="ARBA00023163"/>
    </source>
</evidence>
<dbReference type="Pfam" id="PF00155">
    <property type="entry name" value="Aminotran_1_2"/>
    <property type="match status" value="1"/>
</dbReference>
<dbReference type="GO" id="GO:0008483">
    <property type="term" value="F:transaminase activity"/>
    <property type="evidence" value="ECO:0007669"/>
    <property type="project" value="UniProtKB-KW"/>
</dbReference>
<dbReference type="InterPro" id="IPR036390">
    <property type="entry name" value="WH_DNA-bd_sf"/>
</dbReference>
<sequence length="460" mass="51081">MPINSFEEYPMTWKPTLNREDRPIYQALAKQLESDIKKGRLVPGTKLPPQRELADYLDVNLSTISKSFKLAELKGLISATIGSGTYVSYDAISNAYLLSEEKPKHLIEMGAMLPDRVSYGPLHDLLQSMLQESDCARWFGYSRPGDSIWQKDAGVKLLKYAGVETTREHILLANGGQNAITATLAGLCQHGDRIGVDHHTYPGLKTAAAMLGIQLVPIRSETDEMSPEALLYACKNENIKGLYIIPDYQNPMTYTMSIETRKAIAEIAIKYNLFIIEDGMYHLTQDNVLPALATYAPEHSIYIASLSKSMAPGLRLAYVSVPFKFLDSTRKALYNLNISVSPLLAELTARAIVSSQLENIVALHKEETKARNQLVNHYLDKDNCLGGETGIFRWLHLPNYYTGDQFERIAAAQGVQVYSGGRFAVGNVAPANAVRLGICAPETKEELEKALIILKKIIEK</sequence>
<dbReference type="SUPFAM" id="SSF46785">
    <property type="entry name" value="Winged helix' DNA-binding domain"/>
    <property type="match status" value="1"/>
</dbReference>
<keyword evidence="3" id="KW-0032">Aminotransferase</keyword>
<feature type="domain" description="HTH gntR-type" evidence="8">
    <location>
        <begin position="22"/>
        <end position="90"/>
    </location>
</feature>
<keyword evidence="3" id="KW-0808">Transferase</keyword>
<dbReference type="InterPro" id="IPR036388">
    <property type="entry name" value="WH-like_DNA-bd_sf"/>
</dbReference>
<comment type="caution">
    <text evidence="9">The sequence shown here is derived from an EMBL/GenBank/DDBJ whole genome shotgun (WGS) entry which is preliminary data.</text>
</comment>
<dbReference type="InterPro" id="IPR015422">
    <property type="entry name" value="PyrdxlP-dep_Trfase_small"/>
</dbReference>
<gene>
    <name evidence="9" type="ORF">SAMN05878482_104379</name>
</gene>
<evidence type="ECO:0000313" key="10">
    <source>
        <dbReference type="Proteomes" id="UP000185829"/>
    </source>
</evidence>
<dbReference type="Gene3D" id="1.10.10.10">
    <property type="entry name" value="Winged helix-like DNA-binding domain superfamily/Winged helix DNA-binding domain"/>
    <property type="match status" value="1"/>
</dbReference>
<dbReference type="CDD" id="cd00609">
    <property type="entry name" value="AAT_like"/>
    <property type="match status" value="1"/>
</dbReference>
<dbReference type="Proteomes" id="UP000185829">
    <property type="component" value="Unassembled WGS sequence"/>
</dbReference>
<keyword evidence="4" id="KW-0663">Pyridoxal phosphate</keyword>
<dbReference type="EMBL" id="FTMX01000004">
    <property type="protein sequence ID" value="SIR58865.1"/>
    <property type="molecule type" value="Genomic_DNA"/>
</dbReference>
<dbReference type="PROSITE" id="PS50949">
    <property type="entry name" value="HTH_GNTR"/>
    <property type="match status" value="1"/>
</dbReference>
<proteinExistence type="inferred from homology"/>